<keyword evidence="2" id="KW-1185">Reference proteome</keyword>
<sequence length="76" mass="9047">MKLRSFNKLFPFGFYRLKELTHYDDINQIHSFVSCDYLKIRKDGIRSSTRMRSGDDERSKRHEAAKIAALRPFFCS</sequence>
<evidence type="ECO:0000313" key="1">
    <source>
        <dbReference type="EMBL" id="CRL07792.1"/>
    </source>
</evidence>
<gene>
    <name evidence="1" type="ORF">CLUMA_CG020746</name>
</gene>
<proteinExistence type="predicted"/>
<organism evidence="1 2">
    <name type="scientific">Clunio marinus</name>
    <dbReference type="NCBI Taxonomy" id="568069"/>
    <lineage>
        <taxon>Eukaryota</taxon>
        <taxon>Metazoa</taxon>
        <taxon>Ecdysozoa</taxon>
        <taxon>Arthropoda</taxon>
        <taxon>Hexapoda</taxon>
        <taxon>Insecta</taxon>
        <taxon>Pterygota</taxon>
        <taxon>Neoptera</taxon>
        <taxon>Endopterygota</taxon>
        <taxon>Diptera</taxon>
        <taxon>Nematocera</taxon>
        <taxon>Chironomoidea</taxon>
        <taxon>Chironomidae</taxon>
        <taxon>Clunio</taxon>
    </lineage>
</organism>
<dbReference type="AlphaFoldDB" id="A0A1J1J5W7"/>
<dbReference type="EMBL" id="CVRI01000073">
    <property type="protein sequence ID" value="CRL07792.1"/>
    <property type="molecule type" value="Genomic_DNA"/>
</dbReference>
<accession>A0A1J1J5W7</accession>
<protein>
    <submittedName>
        <fullName evidence="1">CLUMA_CG020746, isoform A</fullName>
    </submittedName>
</protein>
<name>A0A1J1J5W7_9DIPT</name>
<reference evidence="1 2" key="1">
    <citation type="submission" date="2015-04" db="EMBL/GenBank/DDBJ databases">
        <authorList>
            <person name="Syromyatnikov M.Y."/>
            <person name="Popov V.N."/>
        </authorList>
    </citation>
    <scope>NUCLEOTIDE SEQUENCE [LARGE SCALE GENOMIC DNA]</scope>
</reference>
<evidence type="ECO:0000313" key="2">
    <source>
        <dbReference type="Proteomes" id="UP000183832"/>
    </source>
</evidence>
<dbReference type="Proteomes" id="UP000183832">
    <property type="component" value="Unassembled WGS sequence"/>
</dbReference>